<proteinExistence type="inferred from homology"/>
<dbReference type="Gene3D" id="3.20.20.80">
    <property type="entry name" value="Glycosidases"/>
    <property type="match status" value="1"/>
</dbReference>
<evidence type="ECO:0000256" key="7">
    <source>
        <dbReference type="ARBA" id="ARBA00038939"/>
    </source>
</evidence>
<keyword evidence="3" id="KW-0963">Cytoplasm</keyword>
<dbReference type="FunFam" id="2.60.40.1180:FF:000007">
    <property type="entry name" value="Sucrose isomerase"/>
    <property type="match status" value="1"/>
</dbReference>
<dbReference type="CDD" id="cd11333">
    <property type="entry name" value="AmyAc_SI_OligoGlu_DGase"/>
    <property type="match status" value="1"/>
</dbReference>
<dbReference type="RefSeq" id="WP_152080289.1">
    <property type="nucleotide sequence ID" value="NZ_AP021853.1"/>
</dbReference>
<dbReference type="Proteomes" id="UP000326951">
    <property type="component" value="Chromosome"/>
</dbReference>
<dbReference type="SUPFAM" id="SSF51445">
    <property type="entry name" value="(Trans)glycosidases"/>
    <property type="match status" value="1"/>
</dbReference>
<evidence type="ECO:0000256" key="1">
    <source>
        <dbReference type="ARBA" id="ARBA00004496"/>
    </source>
</evidence>
<dbReference type="InterPro" id="IPR045857">
    <property type="entry name" value="O16G_dom_2"/>
</dbReference>
<dbReference type="GO" id="GO:0009313">
    <property type="term" value="P:oligosaccharide catabolic process"/>
    <property type="evidence" value="ECO:0007669"/>
    <property type="project" value="TreeGrafter"/>
</dbReference>
<feature type="domain" description="Glycosyl hydrolase family 13 catalytic" evidence="8">
    <location>
        <begin position="13"/>
        <end position="420"/>
    </location>
</feature>
<evidence type="ECO:0000256" key="6">
    <source>
        <dbReference type="ARBA" id="ARBA00036217"/>
    </source>
</evidence>
<dbReference type="SMART" id="SM00642">
    <property type="entry name" value="Aamy"/>
    <property type="match status" value="1"/>
</dbReference>
<evidence type="ECO:0000256" key="3">
    <source>
        <dbReference type="ARBA" id="ARBA00022490"/>
    </source>
</evidence>
<dbReference type="FunFam" id="3.20.20.80:FF:000014">
    <property type="entry name" value="Alpha,alpha-phosphotrehalase"/>
    <property type="match status" value="1"/>
</dbReference>
<dbReference type="GO" id="GO:0004556">
    <property type="term" value="F:alpha-amylase activity"/>
    <property type="evidence" value="ECO:0007669"/>
    <property type="project" value="TreeGrafter"/>
</dbReference>
<gene>
    <name evidence="9" type="primary">malL_1</name>
    <name evidence="9" type="ORF">St703_07780</name>
</gene>
<dbReference type="InterPro" id="IPR006047">
    <property type="entry name" value="GH13_cat_dom"/>
</dbReference>
<evidence type="ECO:0000256" key="5">
    <source>
        <dbReference type="ARBA" id="ARBA00023295"/>
    </source>
</evidence>
<comment type="catalytic activity">
    <reaction evidence="6">
        <text>Hydrolysis of (1-&gt;6)-alpha-D-glucosidic linkages in some oligosaccharides produced from starch and glycogen by alpha-amylase, and in isomaltose.</text>
        <dbReference type="EC" id="3.2.1.10"/>
    </reaction>
</comment>
<comment type="subcellular location">
    <subcellularLocation>
        <location evidence="1">Cytoplasm</location>
    </subcellularLocation>
</comment>
<dbReference type="FunFam" id="3.90.400.10:FF:000002">
    <property type="entry name" value="Sucrose isomerase"/>
    <property type="match status" value="1"/>
</dbReference>
<organism evidence="9 10">
    <name type="scientific">Sporolactobacillus terrae</name>
    <dbReference type="NCBI Taxonomy" id="269673"/>
    <lineage>
        <taxon>Bacteria</taxon>
        <taxon>Bacillati</taxon>
        <taxon>Bacillota</taxon>
        <taxon>Bacilli</taxon>
        <taxon>Bacillales</taxon>
        <taxon>Sporolactobacillaceae</taxon>
        <taxon>Sporolactobacillus</taxon>
    </lineage>
</organism>
<evidence type="ECO:0000256" key="4">
    <source>
        <dbReference type="ARBA" id="ARBA00022801"/>
    </source>
</evidence>
<accession>A0A5K7X0G9</accession>
<sequence length="561" mass="65566">MEKNWWKESVVYQIYPRSFKDSNGDGIGDLPGILSKLDYLKALGIDVVWLSPVYQSPNDDNGYDISNYLEIMDDFGTLKDWEKLLQGMHERGIRLVMDLVVNHTSDEHAYFVESRKSKDNPYRDYYIWRPPLNGKQPTVWTSAFSGSAWAYDERTGEYYLHLFSKKQPDLNWENPKVRHSVFEMMKFWLDKGVDGFRMDVINMISKTEFLAPYDEFVNGTAKNKAYQPNGPRVHDYLQEMNRTVLSKYDIMTVGECPGVTPEIAQRYTGTDRKELNMVFQFEHMGLDHQEGKEKWDLKPLNLLDLKENLSKWQKALHEKGWNSLYWNNHDQPRIVSRFGNDGEYRAESAKMLGTLLHMMQGTPYIYQGEEIGMTNVRFPAIDDYRDIETLNMYQERVHEQGADPAEVMRSIYAKSRDNARTPMQWDDSEQAGFTSGTPWIAVNPNYPSINVKQALEDKQSIFYYYKKLIALRKKYEIIVYGDYALILPEHPHVFAYQRTLNGQMLLVLCNFYENKETVTLPEFSKYSTEQLLISNYPDDGASELIETLELKPYEAKVYLCS</sequence>
<reference evidence="9 10" key="1">
    <citation type="submission" date="2019-09" db="EMBL/GenBank/DDBJ databases">
        <title>Complete genome sequence of Sporolactobacillus terrae 70-3.</title>
        <authorList>
            <person name="Tanaka N."/>
            <person name="Shiwa Y."/>
            <person name="Fujita N."/>
            <person name="Tanasupawat S."/>
        </authorList>
    </citation>
    <scope>NUCLEOTIDE SEQUENCE [LARGE SCALE GENOMIC DNA]</scope>
    <source>
        <strain evidence="9 10">70-3</strain>
    </source>
</reference>
<dbReference type="EMBL" id="AP021853">
    <property type="protein sequence ID" value="BBN98073.1"/>
    <property type="molecule type" value="Genomic_DNA"/>
</dbReference>
<comment type="similarity">
    <text evidence="2">Belongs to the glycosyl hydrolase 13 family.</text>
</comment>
<dbReference type="FunFam" id="3.20.20.80:FF:000064">
    <property type="entry name" value="Oligo-1,6-glucosidase"/>
    <property type="match status" value="1"/>
</dbReference>
<dbReference type="PANTHER" id="PTHR10357">
    <property type="entry name" value="ALPHA-AMYLASE FAMILY MEMBER"/>
    <property type="match status" value="1"/>
</dbReference>
<dbReference type="AlphaFoldDB" id="A0A5K7X0G9"/>
<dbReference type="InterPro" id="IPR017853">
    <property type="entry name" value="GH"/>
</dbReference>
<evidence type="ECO:0000256" key="2">
    <source>
        <dbReference type="ARBA" id="ARBA00008061"/>
    </source>
</evidence>
<keyword evidence="4" id="KW-0378">Hydrolase</keyword>
<dbReference type="Gene3D" id="3.90.400.10">
    <property type="entry name" value="Oligo-1,6-glucosidase, Domain 2"/>
    <property type="match status" value="1"/>
</dbReference>
<protein>
    <recommendedName>
        <fullName evidence="7">oligo-1,6-glucosidase</fullName>
        <ecNumber evidence="7">3.2.1.10</ecNumber>
    </recommendedName>
</protein>
<evidence type="ECO:0000259" key="8">
    <source>
        <dbReference type="SMART" id="SM00642"/>
    </source>
</evidence>
<dbReference type="EC" id="3.2.1.10" evidence="7"/>
<evidence type="ECO:0000313" key="10">
    <source>
        <dbReference type="Proteomes" id="UP000326951"/>
    </source>
</evidence>
<name>A0A5K7X0G9_9BACL</name>
<evidence type="ECO:0000313" key="9">
    <source>
        <dbReference type="EMBL" id="BBN98073.1"/>
    </source>
</evidence>
<dbReference type="PANTHER" id="PTHR10357:SF184">
    <property type="entry name" value="OLIGO-1,6-GLUCOSIDASE 1"/>
    <property type="match status" value="1"/>
</dbReference>
<dbReference type="Pfam" id="PF00128">
    <property type="entry name" value="Alpha-amylase"/>
    <property type="match status" value="1"/>
</dbReference>
<dbReference type="Gene3D" id="2.60.40.1180">
    <property type="entry name" value="Golgi alpha-mannosidase II"/>
    <property type="match status" value="1"/>
</dbReference>
<dbReference type="Pfam" id="PF23915">
    <property type="entry name" value="SusG_C"/>
    <property type="match status" value="1"/>
</dbReference>
<keyword evidence="5" id="KW-0326">Glycosidase</keyword>
<dbReference type="InterPro" id="IPR056300">
    <property type="entry name" value="SusG-like_C"/>
</dbReference>
<dbReference type="SUPFAM" id="SSF51011">
    <property type="entry name" value="Glycosyl hydrolase domain"/>
    <property type="match status" value="1"/>
</dbReference>
<dbReference type="NCBIfam" id="NF008183">
    <property type="entry name" value="PRK10933.1"/>
    <property type="match status" value="1"/>
</dbReference>
<dbReference type="GO" id="GO:0004574">
    <property type="term" value="F:oligo-1,6-glucosidase activity"/>
    <property type="evidence" value="ECO:0007669"/>
    <property type="project" value="UniProtKB-EC"/>
</dbReference>
<dbReference type="InterPro" id="IPR013780">
    <property type="entry name" value="Glyco_hydro_b"/>
</dbReference>
<dbReference type="GO" id="GO:0005737">
    <property type="term" value="C:cytoplasm"/>
    <property type="evidence" value="ECO:0007669"/>
    <property type="project" value="UniProtKB-SubCell"/>
</dbReference>